<dbReference type="AlphaFoldDB" id="K3V4U7"/>
<dbReference type="Proteomes" id="UP000007978">
    <property type="component" value="Chromosome 1"/>
</dbReference>
<keyword evidence="2" id="KW-1185">Reference proteome</keyword>
<sequence>MALVKLQRAPASYAEGCYAIESRNLFQPEEIRRASNDPGLSANVNGDAATLPRSTWIVQIQATRLKICLDTKNGFAAKSACMELYDTIPISKLHSLRYIQ</sequence>
<proteinExistence type="predicted"/>
<organism evidence="1 2">
    <name type="scientific">Fusarium pseudograminearum (strain CS3096)</name>
    <name type="common">Wheat and barley crown-rot fungus</name>
    <dbReference type="NCBI Taxonomy" id="1028729"/>
    <lineage>
        <taxon>Eukaryota</taxon>
        <taxon>Fungi</taxon>
        <taxon>Dikarya</taxon>
        <taxon>Ascomycota</taxon>
        <taxon>Pezizomycotina</taxon>
        <taxon>Sordariomycetes</taxon>
        <taxon>Hypocreomycetidae</taxon>
        <taxon>Hypocreales</taxon>
        <taxon>Nectriaceae</taxon>
        <taxon>Fusarium</taxon>
    </lineage>
</organism>
<reference evidence="1 2" key="1">
    <citation type="journal article" date="2012" name="PLoS Pathog.">
        <title>Comparative pathogenomics reveals horizontally acquired novel virulence genes in fungi infecting cereal hosts.</title>
        <authorList>
            <person name="Gardiner D.M."/>
            <person name="McDonald M.C."/>
            <person name="Covarelli L."/>
            <person name="Solomon P.S."/>
            <person name="Rusu A.G."/>
            <person name="Marshall M."/>
            <person name="Kazan K."/>
            <person name="Chakraborty S."/>
            <person name="McDonald B.A."/>
            <person name="Manners J.M."/>
        </authorList>
    </citation>
    <scope>NUCLEOTIDE SEQUENCE [LARGE SCALE GENOMIC DNA]</scope>
    <source>
        <strain evidence="1 2">CS3096</strain>
    </source>
</reference>
<dbReference type="EMBL" id="AFNW01000613">
    <property type="protein sequence ID" value="EKJ67909.1"/>
    <property type="molecule type" value="Genomic_DNA"/>
</dbReference>
<dbReference type="HOGENOM" id="CLU_2306324_0_0_1"/>
<accession>K3V4U7</accession>
<comment type="caution">
    <text evidence="1">The sequence shown here is derived from an EMBL/GenBank/DDBJ whole genome shotgun (WGS) entry which is preliminary data.</text>
</comment>
<evidence type="ECO:0000313" key="2">
    <source>
        <dbReference type="Proteomes" id="UP000007978"/>
    </source>
</evidence>
<name>K3V4U7_FUSPC</name>
<evidence type="ECO:0000313" key="1">
    <source>
        <dbReference type="EMBL" id="EKJ67909.1"/>
    </source>
</evidence>
<dbReference type="GeneID" id="20370535"/>
<gene>
    <name evidence="1" type="ORF">FPSE_11918</name>
</gene>
<protein>
    <submittedName>
        <fullName evidence="1">Uncharacterized protein</fullName>
    </submittedName>
</protein>
<dbReference type="RefSeq" id="XP_009263310.1">
    <property type="nucleotide sequence ID" value="XM_009265035.1"/>
</dbReference>
<dbReference type="KEGG" id="fpu:FPSE_11918"/>